<dbReference type="EMBL" id="MU004306">
    <property type="protein sequence ID" value="KAF2659583.1"/>
    <property type="molecule type" value="Genomic_DNA"/>
</dbReference>
<reference evidence="2" key="1">
    <citation type="journal article" date="2020" name="Stud. Mycol.">
        <title>101 Dothideomycetes genomes: a test case for predicting lifestyles and emergence of pathogens.</title>
        <authorList>
            <person name="Haridas S."/>
            <person name="Albert R."/>
            <person name="Binder M."/>
            <person name="Bloem J."/>
            <person name="Labutti K."/>
            <person name="Salamov A."/>
            <person name="Andreopoulos B."/>
            <person name="Baker S."/>
            <person name="Barry K."/>
            <person name="Bills G."/>
            <person name="Bluhm B."/>
            <person name="Cannon C."/>
            <person name="Castanera R."/>
            <person name="Culley D."/>
            <person name="Daum C."/>
            <person name="Ezra D."/>
            <person name="Gonzalez J."/>
            <person name="Henrissat B."/>
            <person name="Kuo A."/>
            <person name="Liang C."/>
            <person name="Lipzen A."/>
            <person name="Lutzoni F."/>
            <person name="Magnuson J."/>
            <person name="Mondo S."/>
            <person name="Nolan M."/>
            <person name="Ohm R."/>
            <person name="Pangilinan J."/>
            <person name="Park H.-J."/>
            <person name="Ramirez L."/>
            <person name="Alfaro M."/>
            <person name="Sun H."/>
            <person name="Tritt A."/>
            <person name="Yoshinaga Y."/>
            <person name="Zwiers L.-H."/>
            <person name="Turgeon B."/>
            <person name="Goodwin S."/>
            <person name="Spatafora J."/>
            <person name="Crous P."/>
            <person name="Grigoriev I."/>
        </authorList>
    </citation>
    <scope>NUCLEOTIDE SEQUENCE</scope>
    <source>
        <strain evidence="2">CBS 122681</strain>
    </source>
</reference>
<organism evidence="2 3">
    <name type="scientific">Lophiostoma macrostomum CBS 122681</name>
    <dbReference type="NCBI Taxonomy" id="1314788"/>
    <lineage>
        <taxon>Eukaryota</taxon>
        <taxon>Fungi</taxon>
        <taxon>Dikarya</taxon>
        <taxon>Ascomycota</taxon>
        <taxon>Pezizomycotina</taxon>
        <taxon>Dothideomycetes</taxon>
        <taxon>Pleosporomycetidae</taxon>
        <taxon>Pleosporales</taxon>
        <taxon>Lophiostomataceae</taxon>
        <taxon>Lophiostoma</taxon>
    </lineage>
</organism>
<feature type="region of interest" description="Disordered" evidence="1">
    <location>
        <begin position="216"/>
        <end position="281"/>
    </location>
</feature>
<evidence type="ECO:0000313" key="2">
    <source>
        <dbReference type="EMBL" id="KAF2659583.1"/>
    </source>
</evidence>
<evidence type="ECO:0000256" key="1">
    <source>
        <dbReference type="SAM" id="MobiDB-lite"/>
    </source>
</evidence>
<dbReference type="AlphaFoldDB" id="A0A6A6TKW4"/>
<proteinExistence type="predicted"/>
<keyword evidence="3" id="KW-1185">Reference proteome</keyword>
<evidence type="ECO:0000313" key="3">
    <source>
        <dbReference type="Proteomes" id="UP000799324"/>
    </source>
</evidence>
<feature type="region of interest" description="Disordered" evidence="1">
    <location>
        <begin position="67"/>
        <end position="94"/>
    </location>
</feature>
<protein>
    <recommendedName>
        <fullName evidence="4">CUE domain-containing protein</fullName>
    </recommendedName>
</protein>
<dbReference type="Proteomes" id="UP000799324">
    <property type="component" value="Unassembled WGS sequence"/>
</dbReference>
<evidence type="ECO:0008006" key="4">
    <source>
        <dbReference type="Google" id="ProtNLM"/>
    </source>
</evidence>
<gene>
    <name evidence="2" type="ORF">K491DRAFT_166693</name>
</gene>
<feature type="compositionally biased region" description="Basic and acidic residues" evidence="1">
    <location>
        <begin position="220"/>
        <end position="232"/>
    </location>
</feature>
<sequence>MDAYRRIVLPYGLSALHRQVQNGGPQTALPYGDGNLYFKPTLHELTTSSQFNILLATELSKMGVVHETPGRKTAQSQRHRQPKPQFSLATNTDIASSHPDAKKIEVISLIEDSDDEVLVKEEPSSRLNVLPDKCHTSSTSQILDFHRYVFGDQSRQNAPAHSAQPVSFSPERADGWAMTNTTAGRQRRESKVVQTDKDVEYTGNYKFGNQYARNQYGFRVDPDTGGKIEPRPSRAPSKNYQGTGATKKANPKKPRAVKGTGRVSKQSSGRKSRTNGASTSTATMMRNLEETGRYARVGDSMQFFPDSSPNTHGFTYPKEKDDAISTPFKAPGKLGDRSTAVMVPPMPKPNAKPAFVESAYMQSKTIPPPSLVAQPQLQQECVSQPCVKSESRRSANIPTASFEPKFDLEGVPAGHMRRKTERLMRSYPQVSPRYLYDVLVRVNGDYLDAMDAVLLSQVPAPSNSTSSVPQQNLPAKIVEEDVKIKLDLEDHYFTFDDDGVDQAPAYHRY</sequence>
<accession>A0A6A6TKW4</accession>
<name>A0A6A6TKW4_9PLEO</name>